<evidence type="ECO:0000313" key="4">
    <source>
        <dbReference type="Proteomes" id="UP000613255"/>
    </source>
</evidence>
<keyword evidence="1" id="KW-0812">Transmembrane</keyword>
<dbReference type="PANTHER" id="PTHR43283">
    <property type="entry name" value="BETA-LACTAMASE-RELATED"/>
    <property type="match status" value="1"/>
</dbReference>
<evidence type="ECO:0000313" key="3">
    <source>
        <dbReference type="EMBL" id="MBI6630502.1"/>
    </source>
</evidence>
<dbReference type="InterPro" id="IPR050789">
    <property type="entry name" value="Diverse_Enzym_Activities"/>
</dbReference>
<dbReference type="EMBL" id="JAEIJD010000010">
    <property type="protein sequence ID" value="MBI6630502.1"/>
    <property type="molecule type" value="Genomic_DNA"/>
</dbReference>
<sequence length="387" mass="42642">MRRFGKWLGRILLMLILAVATVGFWNRDDISRLLTVNALFDQGKIVQNFSHMNQVFPTVPLDRGHGATSELFYGPETNLPDGAQNWIAQRSVTSLLVLKDGEIRYEEYFLGTGPDDLRISWSLAKSYLSALFGVMLDEGAIDSIDDPVTKYAPELAGSAYDGVSIRNVLNMSSGVRFDEDYLKFGSDINRMGRIVALGGTLDDFTASFVDRSAEPGEEWAYVSIDTHVIGMVIRGATGRSIAALLSEKIIAPLGQEQDGYYITDGSGAAFVLGGLNLTTRDHARFGLMIEQNGHFNGQQIVPADWIAAATASSAPTPPGEMQYGYQWWVPVRAEKGEFFARGIYGQYLYIDQERDVVIVVTGSDRQFQSPGTHEENIAMLRKIAASL</sequence>
<protein>
    <submittedName>
        <fullName evidence="3">Serine hydrolase</fullName>
    </submittedName>
</protein>
<dbReference type="Proteomes" id="UP000613255">
    <property type="component" value="Unassembled WGS sequence"/>
</dbReference>
<evidence type="ECO:0000256" key="1">
    <source>
        <dbReference type="SAM" id="Phobius"/>
    </source>
</evidence>
<keyword evidence="1" id="KW-1133">Transmembrane helix</keyword>
<dbReference type="Gene3D" id="3.40.710.10">
    <property type="entry name" value="DD-peptidase/beta-lactamase superfamily"/>
    <property type="match status" value="1"/>
</dbReference>
<dbReference type="GO" id="GO:0016787">
    <property type="term" value="F:hydrolase activity"/>
    <property type="evidence" value="ECO:0007669"/>
    <property type="project" value="UniProtKB-KW"/>
</dbReference>
<dbReference type="InterPro" id="IPR012338">
    <property type="entry name" value="Beta-lactam/transpept-like"/>
</dbReference>
<dbReference type="SUPFAM" id="SSF56601">
    <property type="entry name" value="beta-lactamase/transpeptidase-like"/>
    <property type="match status" value="1"/>
</dbReference>
<proteinExistence type="predicted"/>
<organism evidence="3 4">
    <name type="scientific">Pontibaca salina</name>
    <dbReference type="NCBI Taxonomy" id="2795731"/>
    <lineage>
        <taxon>Bacteria</taxon>
        <taxon>Pseudomonadati</taxon>
        <taxon>Pseudomonadota</taxon>
        <taxon>Alphaproteobacteria</taxon>
        <taxon>Rhodobacterales</taxon>
        <taxon>Roseobacteraceae</taxon>
        <taxon>Pontibaca</taxon>
    </lineage>
</organism>
<gene>
    <name evidence="3" type="ORF">JAO82_11510</name>
</gene>
<comment type="caution">
    <text evidence="3">The sequence shown here is derived from an EMBL/GenBank/DDBJ whole genome shotgun (WGS) entry which is preliminary data.</text>
</comment>
<dbReference type="InterPro" id="IPR001466">
    <property type="entry name" value="Beta-lactam-related"/>
</dbReference>
<feature type="domain" description="Beta-lactamase-related" evidence="2">
    <location>
        <begin position="92"/>
        <end position="365"/>
    </location>
</feature>
<dbReference type="Pfam" id="PF00144">
    <property type="entry name" value="Beta-lactamase"/>
    <property type="match status" value="1"/>
</dbReference>
<dbReference type="RefSeq" id="WP_198686529.1">
    <property type="nucleotide sequence ID" value="NZ_JAEIJD010000010.1"/>
</dbReference>
<dbReference type="PANTHER" id="PTHR43283:SF14">
    <property type="entry name" value="BLL8153 PROTEIN"/>
    <property type="match status" value="1"/>
</dbReference>
<keyword evidence="4" id="KW-1185">Reference proteome</keyword>
<keyword evidence="1" id="KW-0472">Membrane</keyword>
<evidence type="ECO:0000259" key="2">
    <source>
        <dbReference type="Pfam" id="PF00144"/>
    </source>
</evidence>
<accession>A0A934HSA5</accession>
<reference evidence="3" key="1">
    <citation type="submission" date="2020-12" db="EMBL/GenBank/DDBJ databases">
        <title>Pontibaca salina gen. nov., sp. nov., isolated from marine sediment.</title>
        <authorList>
            <person name="Bo J."/>
            <person name="Wang S."/>
            <person name="Song X."/>
            <person name="Du Z."/>
        </authorList>
    </citation>
    <scope>NUCLEOTIDE SEQUENCE</scope>
    <source>
        <strain evidence="3">S1109L</strain>
    </source>
</reference>
<dbReference type="AlphaFoldDB" id="A0A934HSA5"/>
<name>A0A934HSA5_9RHOB</name>
<feature type="transmembrane region" description="Helical" evidence="1">
    <location>
        <begin position="7"/>
        <end position="25"/>
    </location>
</feature>
<keyword evidence="3" id="KW-0378">Hydrolase</keyword>